<comment type="caution">
    <text evidence="2">The sequence shown here is derived from an EMBL/GenBank/DDBJ whole genome shotgun (WGS) entry which is preliminary data.</text>
</comment>
<accession>A0A9N8V091</accession>
<feature type="region of interest" description="Disordered" evidence="1">
    <location>
        <begin position="182"/>
        <end position="219"/>
    </location>
</feature>
<evidence type="ECO:0000256" key="1">
    <source>
        <dbReference type="SAM" id="MobiDB-lite"/>
    </source>
</evidence>
<feature type="compositionally biased region" description="Basic and acidic residues" evidence="1">
    <location>
        <begin position="187"/>
        <end position="198"/>
    </location>
</feature>
<evidence type="ECO:0000313" key="3">
    <source>
        <dbReference type="Proteomes" id="UP000789375"/>
    </source>
</evidence>
<dbReference type="AlphaFoldDB" id="A0A9N8V091"/>
<reference evidence="2" key="1">
    <citation type="submission" date="2021-06" db="EMBL/GenBank/DDBJ databases">
        <authorList>
            <person name="Kallberg Y."/>
            <person name="Tangrot J."/>
            <person name="Rosling A."/>
        </authorList>
    </citation>
    <scope>NUCLEOTIDE SEQUENCE</scope>
    <source>
        <strain evidence="2">87-6 pot B 2015</strain>
    </source>
</reference>
<organism evidence="2 3">
    <name type="scientific">Funneliformis mosseae</name>
    <name type="common">Endomycorrhizal fungus</name>
    <name type="synonym">Glomus mosseae</name>
    <dbReference type="NCBI Taxonomy" id="27381"/>
    <lineage>
        <taxon>Eukaryota</taxon>
        <taxon>Fungi</taxon>
        <taxon>Fungi incertae sedis</taxon>
        <taxon>Mucoromycota</taxon>
        <taxon>Glomeromycotina</taxon>
        <taxon>Glomeromycetes</taxon>
        <taxon>Glomerales</taxon>
        <taxon>Glomeraceae</taxon>
        <taxon>Funneliformis</taxon>
    </lineage>
</organism>
<name>A0A9N8V091_FUNMO</name>
<evidence type="ECO:0000313" key="2">
    <source>
        <dbReference type="EMBL" id="CAG8434891.1"/>
    </source>
</evidence>
<dbReference type="EMBL" id="CAJVPP010000013">
    <property type="protein sequence ID" value="CAG8434891.1"/>
    <property type="molecule type" value="Genomic_DNA"/>
</dbReference>
<proteinExistence type="predicted"/>
<gene>
    <name evidence="2" type="ORF">FMOSSE_LOCUS165</name>
</gene>
<feature type="compositionally biased region" description="Polar residues" evidence="1">
    <location>
        <begin position="205"/>
        <end position="214"/>
    </location>
</feature>
<dbReference type="Proteomes" id="UP000789375">
    <property type="component" value="Unassembled WGS sequence"/>
</dbReference>
<protein>
    <submittedName>
        <fullName evidence="2">8769_t:CDS:1</fullName>
    </submittedName>
</protein>
<keyword evidence="3" id="KW-1185">Reference proteome</keyword>
<sequence>MIYQLICSYKNFPHTCKKAEECQPFVMVTLARLARLTLAELARLADQSQLGSIITAHFIIEGVNTSFTSITPNQSDNTFVHKPDEELTKFRRLWWEEGNIHPQAKWEEATLPYVIAEGETLDEYEHRTDEFNVRGLWEWKDHKVIIYELPVKHHENFICAINSEIMEKCLPVKRTDASIGGLGATRTRADNSGKEADASFRPSKSRVQSPNGSNGKKEPWPNLVVEVAYSESEQHVLDKVKNYWLGNLSRVHDAIVVKIGPFSEDDEPPTRMQAWHFCITDKRTRTSEIQPRKYFEFGTHDKNGNPTNIQPGQCVINISLDCLYHDASPGITIPRQLLPDPIVLDFLLIRTEFLRMY</sequence>